<evidence type="ECO:0000313" key="2">
    <source>
        <dbReference type="Proteomes" id="UP000429552"/>
    </source>
</evidence>
<protein>
    <submittedName>
        <fullName evidence="1">Uncharacterized protein</fullName>
    </submittedName>
</protein>
<dbReference type="Proteomes" id="UP000429552">
    <property type="component" value="Unassembled WGS sequence"/>
</dbReference>
<accession>A0A640TEB6</accession>
<gene>
    <name evidence="1" type="ORF">Sliba_19570</name>
</gene>
<comment type="caution">
    <text evidence="1">The sequence shown here is derived from an EMBL/GenBank/DDBJ whole genome shotgun (WGS) entry which is preliminary data.</text>
</comment>
<sequence length="58" mass="6052">MLPEFPLVTLSLALSVPAALSTWQSVMRMSDSGGVVDPAVGEPPVVVPLLLVVLPELL</sequence>
<name>A0A640TEB6_STRNI</name>
<dbReference type="AlphaFoldDB" id="A0A640TEB6"/>
<evidence type="ECO:0000313" key="1">
    <source>
        <dbReference type="EMBL" id="GFE21504.1"/>
    </source>
</evidence>
<organism evidence="1 2">
    <name type="scientific">Streptomyces nigrescens</name>
    <dbReference type="NCBI Taxonomy" id="1920"/>
    <lineage>
        <taxon>Bacteria</taxon>
        <taxon>Bacillati</taxon>
        <taxon>Actinomycetota</taxon>
        <taxon>Actinomycetes</taxon>
        <taxon>Kitasatosporales</taxon>
        <taxon>Streptomycetaceae</taxon>
        <taxon>Streptomyces</taxon>
    </lineage>
</organism>
<dbReference type="EMBL" id="BLIP01000001">
    <property type="protein sequence ID" value="GFE21504.1"/>
    <property type="molecule type" value="Genomic_DNA"/>
</dbReference>
<proteinExistence type="predicted"/>
<reference evidence="1 2" key="1">
    <citation type="submission" date="2019-12" db="EMBL/GenBank/DDBJ databases">
        <title>Whole genome shotgun sequence of Streptomyces libani subsp. libani NBRC 13452.</title>
        <authorList>
            <person name="Ichikawa N."/>
            <person name="Kimura A."/>
            <person name="Kitahashi Y."/>
            <person name="Komaki H."/>
            <person name="Tamura T."/>
        </authorList>
    </citation>
    <scope>NUCLEOTIDE SEQUENCE [LARGE SCALE GENOMIC DNA]</scope>
    <source>
        <strain evidence="1 2">NBRC 13452</strain>
    </source>
</reference>